<protein>
    <submittedName>
        <fullName evidence="1">Actin-related protein</fullName>
    </submittedName>
</protein>
<evidence type="ECO:0000313" key="2">
    <source>
        <dbReference type="Proteomes" id="UP000308600"/>
    </source>
</evidence>
<reference evidence="1 2" key="1">
    <citation type="journal article" date="2019" name="Nat. Ecol. Evol.">
        <title>Megaphylogeny resolves global patterns of mushroom evolution.</title>
        <authorList>
            <person name="Varga T."/>
            <person name="Krizsan K."/>
            <person name="Foldi C."/>
            <person name="Dima B."/>
            <person name="Sanchez-Garcia M."/>
            <person name="Sanchez-Ramirez S."/>
            <person name="Szollosi G.J."/>
            <person name="Szarkandi J.G."/>
            <person name="Papp V."/>
            <person name="Albert L."/>
            <person name="Andreopoulos W."/>
            <person name="Angelini C."/>
            <person name="Antonin V."/>
            <person name="Barry K.W."/>
            <person name="Bougher N.L."/>
            <person name="Buchanan P."/>
            <person name="Buyck B."/>
            <person name="Bense V."/>
            <person name="Catcheside P."/>
            <person name="Chovatia M."/>
            <person name="Cooper J."/>
            <person name="Damon W."/>
            <person name="Desjardin D."/>
            <person name="Finy P."/>
            <person name="Geml J."/>
            <person name="Haridas S."/>
            <person name="Hughes K."/>
            <person name="Justo A."/>
            <person name="Karasinski D."/>
            <person name="Kautmanova I."/>
            <person name="Kiss B."/>
            <person name="Kocsube S."/>
            <person name="Kotiranta H."/>
            <person name="LaButti K.M."/>
            <person name="Lechner B.E."/>
            <person name="Liimatainen K."/>
            <person name="Lipzen A."/>
            <person name="Lukacs Z."/>
            <person name="Mihaltcheva S."/>
            <person name="Morgado L.N."/>
            <person name="Niskanen T."/>
            <person name="Noordeloos M.E."/>
            <person name="Ohm R.A."/>
            <person name="Ortiz-Santana B."/>
            <person name="Ovrebo C."/>
            <person name="Racz N."/>
            <person name="Riley R."/>
            <person name="Savchenko A."/>
            <person name="Shiryaev A."/>
            <person name="Soop K."/>
            <person name="Spirin V."/>
            <person name="Szebenyi C."/>
            <person name="Tomsovsky M."/>
            <person name="Tulloss R.E."/>
            <person name="Uehling J."/>
            <person name="Grigoriev I.V."/>
            <person name="Vagvolgyi C."/>
            <person name="Papp T."/>
            <person name="Martin F.M."/>
            <person name="Miettinen O."/>
            <person name="Hibbett D.S."/>
            <person name="Nagy L.G."/>
        </authorList>
    </citation>
    <scope>NUCLEOTIDE SEQUENCE [LARGE SCALE GENOMIC DNA]</scope>
    <source>
        <strain evidence="1 2">NL-1719</strain>
    </source>
</reference>
<dbReference type="EMBL" id="ML208265">
    <property type="protein sequence ID" value="TFK74922.1"/>
    <property type="molecule type" value="Genomic_DNA"/>
</dbReference>
<evidence type="ECO:0000313" key="1">
    <source>
        <dbReference type="EMBL" id="TFK74922.1"/>
    </source>
</evidence>
<name>A0ACD3BBD1_9AGAR</name>
<organism evidence="1 2">
    <name type="scientific">Pluteus cervinus</name>
    <dbReference type="NCBI Taxonomy" id="181527"/>
    <lineage>
        <taxon>Eukaryota</taxon>
        <taxon>Fungi</taxon>
        <taxon>Dikarya</taxon>
        <taxon>Basidiomycota</taxon>
        <taxon>Agaricomycotina</taxon>
        <taxon>Agaricomycetes</taxon>
        <taxon>Agaricomycetidae</taxon>
        <taxon>Agaricales</taxon>
        <taxon>Pluteineae</taxon>
        <taxon>Pluteaceae</taxon>
        <taxon>Pluteus</taxon>
    </lineage>
</organism>
<sequence length="499" mass="54742">MAYRDANIVIIETGRTVIRAGLGLHELLKTPAVEFLARVGLRRSATSEFIDGRAEGRGVRPWKNRISLLPQVYDPKAQPHDYLVGVQLDEALAAGQDIVISWPFADGDVWNYTQAEAIWKHVIFKQLQRRRTQNESPVLHTISAGISRSVHESICQVFFERFNVAGYAVIEKPLAQLYAANSLSGVVVDIGLEKTDITPIYEGYIGHSNCVTIHIGVQDCQLYLAHLLRSNQSVVSALSPAGAPVDPATLQENLIALVKQIWEDGHVKVPSDGETAAPEDEGVTDIAAVLVAGKEKAVIESGMKKKATAKASAAEQARAREIEALDLITIQFRNHSITLGKERHRFCEPLFDPSLLEGLTGFAPRPADRKPLPLQDAVGFSVNQADIDHRQYIWAGLFVTGDITKSVKGVAIALQSRLSPFLSNPDLQTDLQARAIRVLTVPEYYPEYRDTGNGYAAFLGSSITAKIIFNDNASKSYVTKADYTTRGPHCIIEMAPTLL</sequence>
<proteinExistence type="predicted"/>
<accession>A0ACD3BBD1</accession>
<gene>
    <name evidence="1" type="ORF">BDN72DRAFT_811660</name>
</gene>
<dbReference type="Proteomes" id="UP000308600">
    <property type="component" value="Unassembled WGS sequence"/>
</dbReference>
<keyword evidence="2" id="KW-1185">Reference proteome</keyword>